<name>A0ABT0H9B8_9FLAO</name>
<accession>A0ABT0H9B8</accession>
<dbReference type="RefSeq" id="WP_248412524.1">
    <property type="nucleotide sequence ID" value="NZ_JALPQF010000005.1"/>
</dbReference>
<evidence type="ECO:0000313" key="2">
    <source>
        <dbReference type="Proteomes" id="UP001203687"/>
    </source>
</evidence>
<comment type="caution">
    <text evidence="1">The sequence shown here is derived from an EMBL/GenBank/DDBJ whole genome shotgun (WGS) entry which is preliminary data.</text>
</comment>
<dbReference type="Proteomes" id="UP001203687">
    <property type="component" value="Unassembled WGS sequence"/>
</dbReference>
<gene>
    <name evidence="1" type="ORF">MUY34_07275</name>
</gene>
<keyword evidence="2" id="KW-1185">Reference proteome</keyword>
<organism evidence="1 2">
    <name type="scientific">Psychroserpens algicola</name>
    <dbReference type="NCBI Taxonomy" id="1719034"/>
    <lineage>
        <taxon>Bacteria</taxon>
        <taxon>Pseudomonadati</taxon>
        <taxon>Bacteroidota</taxon>
        <taxon>Flavobacteriia</taxon>
        <taxon>Flavobacteriales</taxon>
        <taxon>Flavobacteriaceae</taxon>
        <taxon>Psychroserpens</taxon>
    </lineage>
</organism>
<dbReference type="EMBL" id="JALPQF010000005">
    <property type="protein sequence ID" value="MCK8480415.1"/>
    <property type="molecule type" value="Genomic_DNA"/>
</dbReference>
<reference evidence="1" key="1">
    <citation type="submission" date="2022-04" db="EMBL/GenBank/DDBJ databases">
        <authorList>
            <person name="Ren T."/>
        </authorList>
    </citation>
    <scope>NUCLEOTIDE SEQUENCE</scope>
    <source>
        <strain evidence="1">F63249</strain>
    </source>
</reference>
<evidence type="ECO:0000313" key="1">
    <source>
        <dbReference type="EMBL" id="MCK8480415.1"/>
    </source>
</evidence>
<evidence type="ECO:0008006" key="3">
    <source>
        <dbReference type="Google" id="ProtNLM"/>
    </source>
</evidence>
<proteinExistence type="predicted"/>
<protein>
    <recommendedName>
        <fullName evidence="3">Inverse autotransporter beta-domain domain-containing protein</fullName>
    </recommendedName>
</protein>
<sequence length="240" mass="26768">MKTKTIITKSIGIILLFGLLSTNFGCAALFDAELDGQDIPRDENGMIDFKKLEEQVLEDFRNNQLVAYPQHFIETSGGFGLNSTEGDSETSFCIGAGYNYRVSKDNFNTASYLKGFATHHSQSADDRKLNVTRVGAGYTLFDRASKNGKLDLTYGIDLSYGFGTLENFDLKEDLTEYRGELKVGANYSLSSKLDLGVTIPIASWSQQNYESDGFEFEQQNTWVGINKDNLIMGYARIKLD</sequence>